<evidence type="ECO:0000313" key="3">
    <source>
        <dbReference type="Proteomes" id="UP000035680"/>
    </source>
</evidence>
<comment type="similarity">
    <text evidence="1">Belongs to the selenium-binding protein family.</text>
</comment>
<dbReference type="SUPFAM" id="SSF75011">
    <property type="entry name" value="3-carboxy-cis,cis-mucoante lactonizing enzyme"/>
    <property type="match status" value="1"/>
</dbReference>
<dbReference type="PANTHER" id="PTHR23300">
    <property type="entry name" value="METHANETHIOL OXIDASE"/>
    <property type="match status" value="1"/>
</dbReference>
<name>A0A0K0FL76_STRVS</name>
<organism evidence="3 4">
    <name type="scientific">Strongyloides venezuelensis</name>
    <name type="common">Threadworm</name>
    <dbReference type="NCBI Taxonomy" id="75913"/>
    <lineage>
        <taxon>Eukaryota</taxon>
        <taxon>Metazoa</taxon>
        <taxon>Ecdysozoa</taxon>
        <taxon>Nematoda</taxon>
        <taxon>Chromadorea</taxon>
        <taxon>Rhabditida</taxon>
        <taxon>Tylenchina</taxon>
        <taxon>Panagrolaimomorpha</taxon>
        <taxon>Strongyloidoidea</taxon>
        <taxon>Strongyloididae</taxon>
        <taxon>Strongyloides</taxon>
    </lineage>
</organism>
<accession>A0A0K0FL76</accession>
<dbReference type="WBParaSite" id="SVE_0979100.1">
    <property type="protein sequence ID" value="SVE_0979100.1"/>
    <property type="gene ID" value="SVE_0979100"/>
</dbReference>
<evidence type="ECO:0000313" key="4">
    <source>
        <dbReference type="WBParaSite" id="SVE_0979100.1"/>
    </source>
</evidence>
<dbReference type="Pfam" id="PF05694">
    <property type="entry name" value="SBP56"/>
    <property type="match status" value="1"/>
</dbReference>
<protein>
    <submittedName>
        <fullName evidence="4">Selenium-binding protein 1 (inferred by orthology to a human protein)</fullName>
    </submittedName>
</protein>
<keyword evidence="2" id="KW-0711">Selenium</keyword>
<dbReference type="InterPro" id="IPR008826">
    <property type="entry name" value="Se-bd"/>
</dbReference>
<dbReference type="PANTHER" id="PTHR23300:SF0">
    <property type="entry name" value="METHANETHIOL OXIDASE"/>
    <property type="match status" value="1"/>
</dbReference>
<dbReference type="STRING" id="75913.A0A0K0FL76"/>
<proteinExistence type="inferred from homology"/>
<reference evidence="4" key="2">
    <citation type="submission" date="2015-08" db="UniProtKB">
        <authorList>
            <consortium name="WormBaseParasite"/>
        </authorList>
    </citation>
    <scope>IDENTIFICATION</scope>
</reference>
<dbReference type="AlphaFoldDB" id="A0A0K0FL76"/>
<sequence length="474" mass="53571">MEKNAIKCCLNKGPGYKSPEDAIKNGGSEKFLFVTCPNTKDGEHDIIACVDVDPESETFTKVINYVQLPYENDEVHHSGWNTCSSCYDDSSLVRSHLIIPCLNSSRIYVINTKDPKKLKIDHIVEPEKLLPFNVSFLHTSHCLADGNIMISTLGDNDGNARGNFILLDGKTFEPKKTWIKENTMEPKFNYDFWYQPRQNVMISSEWGIPNAIKDGFKVEDVIDGKYGNKVHIFKWNEKEICQSIELPGPEGQIPLEVRFLHDPTKWHAFVGTALGSSIFHIYDNGNGEYNCRLAASINPVKVSGWAMDVMPPLVTDIIISMDDKYLYASCWLHGIIKQYDISDPFNFVLNSEIHISGSLHSETNVKILDEDYPQPNPTYIKGTKIEGGPQMLQLSLDGKRLYVSNSLYLKWDQQFYPDLASKGGNILKININEKSGKMTLDESFVVDLTDIDGSSYLPHEMRYPGGDCTSDIWL</sequence>
<reference evidence="3" key="1">
    <citation type="submission" date="2014-07" db="EMBL/GenBank/DDBJ databases">
        <authorList>
            <person name="Martin A.A"/>
            <person name="De Silva N."/>
        </authorList>
    </citation>
    <scope>NUCLEOTIDE SEQUENCE</scope>
</reference>
<evidence type="ECO:0000256" key="1">
    <source>
        <dbReference type="ARBA" id="ARBA00005606"/>
    </source>
</evidence>
<keyword evidence="3" id="KW-1185">Reference proteome</keyword>
<dbReference type="Proteomes" id="UP000035680">
    <property type="component" value="Unassembled WGS sequence"/>
</dbReference>
<evidence type="ECO:0000256" key="2">
    <source>
        <dbReference type="ARBA" id="ARBA00023266"/>
    </source>
</evidence>
<dbReference type="GO" id="GO:0008430">
    <property type="term" value="F:selenium binding"/>
    <property type="evidence" value="ECO:0007669"/>
    <property type="project" value="InterPro"/>
</dbReference>